<accession>A0A7K1SBJ2</accession>
<dbReference type="RefSeq" id="WP_157585720.1">
    <property type="nucleotide sequence ID" value="NZ_WPIN01000004.1"/>
</dbReference>
<feature type="domain" description="Lipid/polyisoprenoid-binding YceI-like" evidence="1">
    <location>
        <begin position="29"/>
        <end position="204"/>
    </location>
</feature>
<evidence type="ECO:0000259" key="1">
    <source>
        <dbReference type="SMART" id="SM00867"/>
    </source>
</evidence>
<dbReference type="SMART" id="SM00867">
    <property type="entry name" value="YceI"/>
    <property type="match status" value="1"/>
</dbReference>
<gene>
    <name evidence="2" type="ORF">GO755_13955</name>
</gene>
<dbReference type="SUPFAM" id="SSF101874">
    <property type="entry name" value="YceI-like"/>
    <property type="match status" value="1"/>
</dbReference>
<organism evidence="2 3">
    <name type="scientific">Spirosoma arboris</name>
    <dbReference type="NCBI Taxonomy" id="2682092"/>
    <lineage>
        <taxon>Bacteria</taxon>
        <taxon>Pseudomonadati</taxon>
        <taxon>Bacteroidota</taxon>
        <taxon>Cytophagia</taxon>
        <taxon>Cytophagales</taxon>
        <taxon>Cytophagaceae</taxon>
        <taxon>Spirosoma</taxon>
    </lineage>
</organism>
<dbReference type="InterPro" id="IPR007372">
    <property type="entry name" value="Lipid/polyisoprenoid-bd_YceI"/>
</dbReference>
<dbReference type="AlphaFoldDB" id="A0A7K1SBJ2"/>
<dbReference type="InterPro" id="IPR036761">
    <property type="entry name" value="TTHA0802/YceI-like_sf"/>
</dbReference>
<dbReference type="PANTHER" id="PTHR34406:SF1">
    <property type="entry name" value="PROTEIN YCEI"/>
    <property type="match status" value="1"/>
</dbReference>
<dbReference type="Proteomes" id="UP000436006">
    <property type="component" value="Unassembled WGS sequence"/>
</dbReference>
<comment type="caution">
    <text evidence="2">The sequence shown here is derived from an EMBL/GenBank/DDBJ whole genome shotgun (WGS) entry which is preliminary data.</text>
</comment>
<name>A0A7K1SBJ2_9BACT</name>
<evidence type="ECO:0000313" key="2">
    <source>
        <dbReference type="EMBL" id="MVM31141.1"/>
    </source>
</evidence>
<proteinExistence type="predicted"/>
<dbReference type="EMBL" id="WPIN01000004">
    <property type="protein sequence ID" value="MVM31141.1"/>
    <property type="molecule type" value="Genomic_DNA"/>
</dbReference>
<reference evidence="2 3" key="1">
    <citation type="submission" date="2019-12" db="EMBL/GenBank/DDBJ databases">
        <title>Spirosoma sp. HMF4905 genome sequencing and assembly.</title>
        <authorList>
            <person name="Kang H."/>
            <person name="Cha I."/>
            <person name="Kim H."/>
            <person name="Joh K."/>
        </authorList>
    </citation>
    <scope>NUCLEOTIDE SEQUENCE [LARGE SCALE GENOMIC DNA]</scope>
    <source>
        <strain evidence="2 3">HMF4905</strain>
    </source>
</reference>
<dbReference type="Pfam" id="PF04264">
    <property type="entry name" value="YceI"/>
    <property type="match status" value="1"/>
</dbReference>
<dbReference type="Gene3D" id="2.40.128.110">
    <property type="entry name" value="Lipid/polyisoprenoid-binding, YceI-like"/>
    <property type="match status" value="1"/>
</dbReference>
<evidence type="ECO:0000313" key="3">
    <source>
        <dbReference type="Proteomes" id="UP000436006"/>
    </source>
</evidence>
<keyword evidence="3" id="KW-1185">Reference proteome</keyword>
<protein>
    <submittedName>
        <fullName evidence="2">YceI family protein</fullName>
    </submittedName>
</protein>
<dbReference type="PANTHER" id="PTHR34406">
    <property type="entry name" value="PROTEIN YCEI"/>
    <property type="match status" value="1"/>
</dbReference>
<sequence length="206" mass="22476">MKKTVLVGTLAIAALVWNCKENEGVMATTYVLDDTKSVAEWKGYLRTGYFNEGSIQIKSNNLTVQDGKVTGGTFSIPLSSIKNFNLPIDSLKQLLIHHLQSEDFFNMALYPDLSYTITSVAPYDGTVGIAGANYQVNGNLTMLGKTNPVSFPARINLSNNDFTAEGTLKVNRTLWGITYASDPALPDASFIKPDIDIHLKLVGSHL</sequence>